<dbReference type="EMBL" id="FOJG01000002">
    <property type="protein sequence ID" value="SEW55824.1"/>
    <property type="molecule type" value="Genomic_DNA"/>
</dbReference>
<sequence length="289" mass="33817">MTLTEKKQQEVVNELKDWFNNPNAENFHFQEPNHQIEIILKEPKVQKAVIVDLKTLNNWYGNKFIYLVLTEKELSADAAFFASGYYLSVIAEIFAREYPANPPKLLFTDMALFLSNCLRAKWYDKSYEVINIINKGLSDKFLKGGLSSAKAAWFIVEIANKAFHITADYTGYNYPHTLGIYQQVLDKWNTTNLHEVDDMVTEMCEYHLSQANFNEDTSLEFSFVKEFVFTYEILAWLSVREKMDIKNPERFTHPLMQLPVNKLPVQAIPFHQLKKFDDILNKLKEEFPM</sequence>
<proteinExistence type="predicted"/>
<dbReference type="Proteomes" id="UP000199310">
    <property type="component" value="Unassembled WGS sequence"/>
</dbReference>
<name>A0A1I0SD83_9BACT</name>
<protein>
    <recommendedName>
        <fullName evidence="3">Immunity protein 49</fullName>
    </recommendedName>
</protein>
<dbReference type="OrthoDB" id="662456at2"/>
<reference evidence="2" key="1">
    <citation type="submission" date="2016-10" db="EMBL/GenBank/DDBJ databases">
        <authorList>
            <person name="Varghese N."/>
            <person name="Submissions S."/>
        </authorList>
    </citation>
    <scope>NUCLEOTIDE SEQUENCE [LARGE SCALE GENOMIC DNA]</scope>
    <source>
        <strain evidence="2">DSM 3695</strain>
    </source>
</reference>
<dbReference type="RefSeq" id="WP_089903304.1">
    <property type="nucleotide sequence ID" value="NZ_FOJG01000002.1"/>
</dbReference>
<accession>A0A1I0SD83</accession>
<organism evidence="1 2">
    <name type="scientific">Chitinophaga arvensicola</name>
    <dbReference type="NCBI Taxonomy" id="29529"/>
    <lineage>
        <taxon>Bacteria</taxon>
        <taxon>Pseudomonadati</taxon>
        <taxon>Bacteroidota</taxon>
        <taxon>Chitinophagia</taxon>
        <taxon>Chitinophagales</taxon>
        <taxon>Chitinophagaceae</taxon>
        <taxon>Chitinophaga</taxon>
    </lineage>
</organism>
<evidence type="ECO:0000313" key="2">
    <source>
        <dbReference type="Proteomes" id="UP000199310"/>
    </source>
</evidence>
<keyword evidence="2" id="KW-1185">Reference proteome</keyword>
<dbReference type="AlphaFoldDB" id="A0A1I0SD83"/>
<gene>
    <name evidence="1" type="ORF">SAMN04488122_6488</name>
</gene>
<evidence type="ECO:0008006" key="3">
    <source>
        <dbReference type="Google" id="ProtNLM"/>
    </source>
</evidence>
<evidence type="ECO:0000313" key="1">
    <source>
        <dbReference type="EMBL" id="SEW55824.1"/>
    </source>
</evidence>